<dbReference type="AlphaFoldDB" id="A0A315XZB9"/>
<dbReference type="RefSeq" id="WP_109726375.1">
    <property type="nucleotide sequence ID" value="NZ_CACVSX010000023.1"/>
</dbReference>
<name>A0A315XZB9_RUMFL</name>
<reference evidence="1 2" key="1">
    <citation type="submission" date="2018-05" db="EMBL/GenBank/DDBJ databases">
        <title>The Hungate 1000. A catalogue of reference genomes from the rumen microbiome.</title>
        <authorList>
            <person name="Kelly W."/>
        </authorList>
    </citation>
    <scope>NUCLEOTIDE SEQUENCE [LARGE SCALE GENOMIC DNA]</scope>
    <source>
        <strain evidence="1 2">SAb67</strain>
    </source>
</reference>
<sequence>MAWGNYEQNYVYNYDINAVLDAVMRAAAQVKLKLKSADRAAYRVKFSTGISLFTWGEEVYVTLGVLPDGKTGVNIRSSSNLGTEIAAKSRNESNVLKLVNALNFFLPPR</sequence>
<evidence type="ECO:0000313" key="2">
    <source>
        <dbReference type="Proteomes" id="UP000245720"/>
    </source>
</evidence>
<organism evidence="1 2">
    <name type="scientific">Ruminococcus flavefaciens</name>
    <dbReference type="NCBI Taxonomy" id="1265"/>
    <lineage>
        <taxon>Bacteria</taxon>
        <taxon>Bacillati</taxon>
        <taxon>Bacillota</taxon>
        <taxon>Clostridia</taxon>
        <taxon>Eubacteriales</taxon>
        <taxon>Oscillospiraceae</taxon>
        <taxon>Ruminococcus</taxon>
    </lineage>
</organism>
<evidence type="ECO:0000313" key="1">
    <source>
        <dbReference type="EMBL" id="PWJ13094.1"/>
    </source>
</evidence>
<gene>
    <name evidence="1" type="ORF">IE37_01593</name>
</gene>
<accession>A0A315XZB9</accession>
<comment type="caution">
    <text evidence="1">The sequence shown here is derived from an EMBL/GenBank/DDBJ whole genome shotgun (WGS) entry which is preliminary data.</text>
</comment>
<dbReference type="OrthoDB" id="4571327at2"/>
<proteinExistence type="predicted"/>
<protein>
    <submittedName>
        <fullName evidence="1">Uncharacterized protein</fullName>
    </submittedName>
</protein>
<dbReference type="EMBL" id="QGDI01000005">
    <property type="protein sequence ID" value="PWJ13094.1"/>
    <property type="molecule type" value="Genomic_DNA"/>
</dbReference>
<dbReference type="Proteomes" id="UP000245720">
    <property type="component" value="Unassembled WGS sequence"/>
</dbReference>